<keyword evidence="2" id="KW-1185">Reference proteome</keyword>
<name>A0ABT8D620_9RHOB</name>
<dbReference type="EMBL" id="JAUFRC010000001">
    <property type="protein sequence ID" value="MDN3711959.1"/>
    <property type="molecule type" value="Genomic_DNA"/>
</dbReference>
<dbReference type="RefSeq" id="WP_377684017.1">
    <property type="nucleotide sequence ID" value="NZ_JBHMDZ010000002.1"/>
</dbReference>
<dbReference type="Proteomes" id="UP001243846">
    <property type="component" value="Unassembled WGS sequence"/>
</dbReference>
<comment type="caution">
    <text evidence="1">The sequence shown here is derived from an EMBL/GenBank/DDBJ whole genome shotgun (WGS) entry which is preliminary data.</text>
</comment>
<organism evidence="1 2">
    <name type="scientific">Paracoccus cavernae</name>
    <dbReference type="NCBI Taxonomy" id="1571207"/>
    <lineage>
        <taxon>Bacteria</taxon>
        <taxon>Pseudomonadati</taxon>
        <taxon>Pseudomonadota</taxon>
        <taxon>Alphaproteobacteria</taxon>
        <taxon>Rhodobacterales</taxon>
        <taxon>Paracoccaceae</taxon>
        <taxon>Paracoccus</taxon>
    </lineage>
</organism>
<evidence type="ECO:0000313" key="1">
    <source>
        <dbReference type="EMBL" id="MDN3711959.1"/>
    </source>
</evidence>
<evidence type="ECO:0000313" key="2">
    <source>
        <dbReference type="Proteomes" id="UP001243846"/>
    </source>
</evidence>
<accession>A0ABT8D620</accession>
<reference evidence="2" key="1">
    <citation type="journal article" date="2019" name="Int. J. Syst. Evol. Microbiol.">
        <title>The Global Catalogue of Microorganisms (GCM) 10K type strain sequencing project: providing services to taxonomists for standard genome sequencing and annotation.</title>
        <authorList>
            <consortium name="The Broad Institute Genomics Platform"/>
            <consortium name="The Broad Institute Genome Sequencing Center for Infectious Disease"/>
            <person name="Wu L."/>
            <person name="Ma J."/>
        </authorList>
    </citation>
    <scope>NUCLEOTIDE SEQUENCE [LARGE SCALE GENOMIC DNA]</scope>
    <source>
        <strain evidence="2">CECT 8482</strain>
    </source>
</reference>
<gene>
    <name evidence="1" type="ORF">QWZ10_09250</name>
</gene>
<sequence length="57" mass="6252">MTLDPRLDTAPLEALREEALTVADEVDGISMLDVKREADFKLAQAINAVKVLRKLSA</sequence>
<proteinExistence type="predicted"/>
<protein>
    <submittedName>
        <fullName evidence="1">Uncharacterized protein</fullName>
    </submittedName>
</protein>